<name>A0A5J5F4C9_9PEZI</name>
<evidence type="ECO:0000313" key="2">
    <source>
        <dbReference type="EMBL" id="KAA8911412.1"/>
    </source>
</evidence>
<gene>
    <name evidence="2" type="ORF">FN846DRAFT_441001</name>
</gene>
<evidence type="ECO:0000313" key="3">
    <source>
        <dbReference type="Proteomes" id="UP000326924"/>
    </source>
</evidence>
<sequence length="262" mass="28827">MSLYYYTSSCRNWVDSLKMLFIRDHSASSLESPPNFWSCSMGEAGIPSAQRGETDKFTVQLNTCIYFQRRRVCGTNCSTKCIKLVTNSRLHHSDYGIPEGMAKGCTDCGMMLSIIRPARAYRQENSIASLCHPLHQHLLSGQHCQSSINSLSPACAPSVHTRRGPTYDSPPLASSSPRQSSSALARQAVHACQRDVHPSADDAHHDVLLPQSQSAPFPKKCRLPDLRTVRETHLPPCPAVHVSSLHAAAARDAYSGKSSPRR</sequence>
<comment type="caution">
    <text evidence="2">The sequence shown here is derived from an EMBL/GenBank/DDBJ whole genome shotgun (WGS) entry which is preliminary data.</text>
</comment>
<accession>A0A5J5F4C9</accession>
<keyword evidence="3" id="KW-1185">Reference proteome</keyword>
<dbReference type="EMBL" id="VXIS01000036">
    <property type="protein sequence ID" value="KAA8911412.1"/>
    <property type="molecule type" value="Genomic_DNA"/>
</dbReference>
<feature type="compositionally biased region" description="Low complexity" evidence="1">
    <location>
        <begin position="169"/>
        <end position="188"/>
    </location>
</feature>
<organism evidence="2 3">
    <name type="scientific">Sphaerosporella brunnea</name>
    <dbReference type="NCBI Taxonomy" id="1250544"/>
    <lineage>
        <taxon>Eukaryota</taxon>
        <taxon>Fungi</taxon>
        <taxon>Dikarya</taxon>
        <taxon>Ascomycota</taxon>
        <taxon>Pezizomycotina</taxon>
        <taxon>Pezizomycetes</taxon>
        <taxon>Pezizales</taxon>
        <taxon>Pyronemataceae</taxon>
        <taxon>Sphaerosporella</taxon>
    </lineage>
</organism>
<evidence type="ECO:0000256" key="1">
    <source>
        <dbReference type="SAM" id="MobiDB-lite"/>
    </source>
</evidence>
<proteinExistence type="predicted"/>
<dbReference type="InParanoid" id="A0A5J5F4C9"/>
<reference evidence="2 3" key="1">
    <citation type="submission" date="2019-09" db="EMBL/GenBank/DDBJ databases">
        <title>Draft genome of the ectomycorrhizal ascomycete Sphaerosporella brunnea.</title>
        <authorList>
            <consortium name="DOE Joint Genome Institute"/>
            <person name="Benucci G.M."/>
            <person name="Marozzi G."/>
            <person name="Antonielli L."/>
            <person name="Sanchez S."/>
            <person name="Marco P."/>
            <person name="Wang X."/>
            <person name="Falini L.B."/>
            <person name="Barry K."/>
            <person name="Haridas S."/>
            <person name="Lipzen A."/>
            <person name="Labutti K."/>
            <person name="Grigoriev I.V."/>
            <person name="Murat C."/>
            <person name="Martin F."/>
            <person name="Albertini E."/>
            <person name="Donnini D."/>
            <person name="Bonito G."/>
        </authorList>
    </citation>
    <scope>NUCLEOTIDE SEQUENCE [LARGE SCALE GENOMIC DNA]</scope>
    <source>
        <strain evidence="2 3">Sb_GMNB300</strain>
    </source>
</reference>
<dbReference type="Proteomes" id="UP000326924">
    <property type="component" value="Unassembled WGS sequence"/>
</dbReference>
<protein>
    <submittedName>
        <fullName evidence="2">Uncharacterized protein</fullName>
    </submittedName>
</protein>
<dbReference type="AlphaFoldDB" id="A0A5J5F4C9"/>
<feature type="region of interest" description="Disordered" evidence="1">
    <location>
        <begin position="155"/>
        <end position="192"/>
    </location>
</feature>